<accession>A0ACC0CD76</accession>
<comment type="caution">
    <text evidence="1">The sequence shown here is derived from an EMBL/GenBank/DDBJ whole genome shotgun (WGS) entry which is preliminary data.</text>
</comment>
<keyword evidence="2" id="KW-1185">Reference proteome</keyword>
<evidence type="ECO:0000313" key="2">
    <source>
        <dbReference type="Proteomes" id="UP001060085"/>
    </source>
</evidence>
<gene>
    <name evidence="1" type="ORF">M9H77_04025</name>
</gene>
<evidence type="ECO:0000313" key="1">
    <source>
        <dbReference type="EMBL" id="KAI5682797.1"/>
    </source>
</evidence>
<organism evidence="1 2">
    <name type="scientific">Catharanthus roseus</name>
    <name type="common">Madagascar periwinkle</name>
    <name type="synonym">Vinca rosea</name>
    <dbReference type="NCBI Taxonomy" id="4058"/>
    <lineage>
        <taxon>Eukaryota</taxon>
        <taxon>Viridiplantae</taxon>
        <taxon>Streptophyta</taxon>
        <taxon>Embryophyta</taxon>
        <taxon>Tracheophyta</taxon>
        <taxon>Spermatophyta</taxon>
        <taxon>Magnoliopsida</taxon>
        <taxon>eudicotyledons</taxon>
        <taxon>Gunneridae</taxon>
        <taxon>Pentapetalae</taxon>
        <taxon>asterids</taxon>
        <taxon>lamiids</taxon>
        <taxon>Gentianales</taxon>
        <taxon>Apocynaceae</taxon>
        <taxon>Rauvolfioideae</taxon>
        <taxon>Vinceae</taxon>
        <taxon>Catharanthinae</taxon>
        <taxon>Catharanthus</taxon>
    </lineage>
</organism>
<name>A0ACC0CD76_CATRO</name>
<protein>
    <submittedName>
        <fullName evidence="1">Uncharacterized protein</fullName>
    </submittedName>
</protein>
<sequence length="155" mass="17304">MHKSHAPYRSTFLFINTFENLILTGVTILVMIMCLEALEDCTFTWLTTEGMAQSVYMDTTSCSAVGFDHLVESQEGLETKVGPMTDLVGAPGESSCLVIERSYGVWLVLTTRCQNWVPMTSLPSCARNPHVGSSISIIKILKKKMFSYNLHELFL</sequence>
<proteinExistence type="predicted"/>
<reference evidence="2" key="1">
    <citation type="journal article" date="2023" name="Nat. Plants">
        <title>Single-cell RNA sequencing provides a high-resolution roadmap for understanding the multicellular compartmentation of specialized metabolism.</title>
        <authorList>
            <person name="Sun S."/>
            <person name="Shen X."/>
            <person name="Li Y."/>
            <person name="Li Y."/>
            <person name="Wang S."/>
            <person name="Li R."/>
            <person name="Zhang H."/>
            <person name="Shen G."/>
            <person name="Guo B."/>
            <person name="Wei J."/>
            <person name="Xu J."/>
            <person name="St-Pierre B."/>
            <person name="Chen S."/>
            <person name="Sun C."/>
        </authorList>
    </citation>
    <scope>NUCLEOTIDE SEQUENCE [LARGE SCALE GENOMIC DNA]</scope>
</reference>
<dbReference type="Proteomes" id="UP001060085">
    <property type="component" value="Linkage Group LG01"/>
</dbReference>
<dbReference type="EMBL" id="CM044701">
    <property type="protein sequence ID" value="KAI5682797.1"/>
    <property type="molecule type" value="Genomic_DNA"/>
</dbReference>